<sequence length="157" mass="17718">MENDAARFDRLSAFHLSRLPAFLSKPQLDHKPATAVVKSSPLQSDIHNDDPDFLIGAVGSSHTLILNRYCVYRPQFILVTNDVKQRQSTPLDRTDLEAACTLLNTYERRHLVIYNCGKEAGSSRLHKHLQALPVPDPPEWFAVFDEDVTDLARAKLP</sequence>
<dbReference type="InterPro" id="IPR043171">
    <property type="entry name" value="Ap4A_phos1/2-like"/>
</dbReference>
<gene>
    <name evidence="2" type="ORF">FRX48_07178</name>
</gene>
<dbReference type="GO" id="GO:0005524">
    <property type="term" value="F:ATP binding"/>
    <property type="evidence" value="ECO:0007669"/>
    <property type="project" value="InterPro"/>
</dbReference>
<dbReference type="InterPro" id="IPR036265">
    <property type="entry name" value="HIT-like_sf"/>
</dbReference>
<proteinExistence type="predicted"/>
<protein>
    <recommendedName>
        <fullName evidence="1">Ap4A phosphorylase 1/2 N-terminal domain-containing protein</fullName>
    </recommendedName>
</protein>
<feature type="domain" description="Ap4A phosphorylase 1/2 N-terminal" evidence="1">
    <location>
        <begin position="50"/>
        <end position="135"/>
    </location>
</feature>
<accession>A0A5M8PJ91</accession>
<dbReference type="InterPro" id="IPR009163">
    <property type="entry name" value="Ap4A_phos1/2"/>
</dbReference>
<dbReference type="Proteomes" id="UP000324767">
    <property type="component" value="Unassembled WGS sequence"/>
</dbReference>
<evidence type="ECO:0000313" key="2">
    <source>
        <dbReference type="EMBL" id="KAA6408834.1"/>
    </source>
</evidence>
<dbReference type="GO" id="GO:0009117">
    <property type="term" value="P:nucleotide metabolic process"/>
    <property type="evidence" value="ECO:0007669"/>
    <property type="project" value="InterPro"/>
</dbReference>
<evidence type="ECO:0000259" key="1">
    <source>
        <dbReference type="Pfam" id="PF19327"/>
    </source>
</evidence>
<dbReference type="EMBL" id="VXIT01000012">
    <property type="protein sequence ID" value="KAA6408834.1"/>
    <property type="molecule type" value="Genomic_DNA"/>
</dbReference>
<dbReference type="OrthoDB" id="10267950at2759"/>
<dbReference type="GO" id="GO:0003877">
    <property type="term" value="F:ATP:ADP adenylyltransferase activity"/>
    <property type="evidence" value="ECO:0007669"/>
    <property type="project" value="InterPro"/>
</dbReference>
<comment type="caution">
    <text evidence="2">The sequence shown here is derived from an EMBL/GenBank/DDBJ whole genome shotgun (WGS) entry which is preliminary data.</text>
</comment>
<dbReference type="PANTHER" id="PTHR38420">
    <property type="entry name" value="AP-4-A PHOSPHORYLASE II"/>
    <property type="match status" value="1"/>
</dbReference>
<dbReference type="Pfam" id="PF19327">
    <property type="entry name" value="Ap4A_phos_N"/>
    <property type="match status" value="1"/>
</dbReference>
<dbReference type="InterPro" id="IPR045759">
    <property type="entry name" value="Ap4A_phos1/2_N"/>
</dbReference>
<dbReference type="Gene3D" id="3.30.428.70">
    <property type="match status" value="1"/>
</dbReference>
<dbReference type="SUPFAM" id="SSF54197">
    <property type="entry name" value="HIT-like"/>
    <property type="match status" value="1"/>
</dbReference>
<reference evidence="2 3" key="1">
    <citation type="submission" date="2019-09" db="EMBL/GenBank/DDBJ databases">
        <title>The hologenome of the rock-dwelling lichen Lasallia pustulata.</title>
        <authorList>
            <person name="Greshake Tzovaras B."/>
            <person name="Segers F."/>
            <person name="Bicker A."/>
            <person name="Dal Grande F."/>
            <person name="Otte J."/>
            <person name="Hankeln T."/>
            <person name="Schmitt I."/>
            <person name="Ebersberger I."/>
        </authorList>
    </citation>
    <scope>NUCLEOTIDE SEQUENCE [LARGE SCALE GENOMIC DNA]</scope>
    <source>
        <strain evidence="2">A1-1</strain>
    </source>
</reference>
<organism evidence="2 3">
    <name type="scientific">Lasallia pustulata</name>
    <dbReference type="NCBI Taxonomy" id="136370"/>
    <lineage>
        <taxon>Eukaryota</taxon>
        <taxon>Fungi</taxon>
        <taxon>Dikarya</taxon>
        <taxon>Ascomycota</taxon>
        <taxon>Pezizomycotina</taxon>
        <taxon>Lecanoromycetes</taxon>
        <taxon>OSLEUM clade</taxon>
        <taxon>Umbilicariomycetidae</taxon>
        <taxon>Umbilicariales</taxon>
        <taxon>Umbilicariaceae</taxon>
        <taxon>Lasallia</taxon>
    </lineage>
</organism>
<name>A0A5M8PJ91_9LECA</name>
<dbReference type="PANTHER" id="PTHR38420:SF1">
    <property type="entry name" value="PUTATIVE (AFU_ORTHOLOGUE AFUA_5G14690)-RELATED"/>
    <property type="match status" value="1"/>
</dbReference>
<evidence type="ECO:0000313" key="3">
    <source>
        <dbReference type="Proteomes" id="UP000324767"/>
    </source>
</evidence>
<dbReference type="AlphaFoldDB" id="A0A5M8PJ91"/>